<evidence type="ECO:0000256" key="4">
    <source>
        <dbReference type="ARBA" id="ARBA00022989"/>
    </source>
</evidence>
<dbReference type="AlphaFoldDB" id="A0A5B8C151"/>
<feature type="transmembrane region" description="Helical" evidence="7">
    <location>
        <begin position="249"/>
        <end position="268"/>
    </location>
</feature>
<evidence type="ECO:0000256" key="5">
    <source>
        <dbReference type="ARBA" id="ARBA00023136"/>
    </source>
</evidence>
<evidence type="ECO:0000256" key="3">
    <source>
        <dbReference type="ARBA" id="ARBA00022692"/>
    </source>
</evidence>
<feature type="transmembrane region" description="Helical" evidence="7">
    <location>
        <begin position="328"/>
        <end position="347"/>
    </location>
</feature>
<dbReference type="CDD" id="cd06579">
    <property type="entry name" value="TM_PBP1_transp_AraH_like"/>
    <property type="match status" value="1"/>
</dbReference>
<accession>A0A5B8C151</accession>
<evidence type="ECO:0000256" key="1">
    <source>
        <dbReference type="ARBA" id="ARBA00004651"/>
    </source>
</evidence>
<keyword evidence="3 7" id="KW-0812">Transmembrane</keyword>
<evidence type="ECO:0000313" key="9">
    <source>
        <dbReference type="Proteomes" id="UP000314616"/>
    </source>
</evidence>
<evidence type="ECO:0000256" key="7">
    <source>
        <dbReference type="SAM" id="Phobius"/>
    </source>
</evidence>
<keyword evidence="4 7" id="KW-1133">Transmembrane helix</keyword>
<comment type="subcellular location">
    <subcellularLocation>
        <location evidence="1">Cell membrane</location>
        <topology evidence="1">Multi-pass membrane protein</topology>
    </subcellularLocation>
</comment>
<dbReference type="OrthoDB" id="9808136at2"/>
<dbReference type="InterPro" id="IPR001851">
    <property type="entry name" value="ABC_transp_permease"/>
</dbReference>
<feature type="region of interest" description="Disordered" evidence="6">
    <location>
        <begin position="1"/>
        <end position="37"/>
    </location>
</feature>
<evidence type="ECO:0000256" key="2">
    <source>
        <dbReference type="ARBA" id="ARBA00022475"/>
    </source>
</evidence>
<feature type="transmembrane region" description="Helical" evidence="7">
    <location>
        <begin position="128"/>
        <end position="149"/>
    </location>
</feature>
<dbReference type="KEGG" id="gyu:FE374_03545"/>
<name>A0A5B8C151_9MICO</name>
<dbReference type="Pfam" id="PF02653">
    <property type="entry name" value="BPD_transp_2"/>
    <property type="match status" value="1"/>
</dbReference>
<protein>
    <submittedName>
        <fullName evidence="8">ABC transporter permease</fullName>
    </submittedName>
</protein>
<dbReference type="PANTHER" id="PTHR32196">
    <property type="entry name" value="ABC TRANSPORTER PERMEASE PROTEIN YPHD-RELATED-RELATED"/>
    <property type="match status" value="1"/>
</dbReference>
<dbReference type="Proteomes" id="UP000314616">
    <property type="component" value="Chromosome"/>
</dbReference>
<feature type="transmembrane region" description="Helical" evidence="7">
    <location>
        <begin position="57"/>
        <end position="75"/>
    </location>
</feature>
<dbReference type="EMBL" id="CP040915">
    <property type="protein sequence ID" value="QDC23827.1"/>
    <property type="molecule type" value="Genomic_DNA"/>
</dbReference>
<evidence type="ECO:0000256" key="6">
    <source>
        <dbReference type="SAM" id="MobiDB-lite"/>
    </source>
</evidence>
<feature type="transmembrane region" description="Helical" evidence="7">
    <location>
        <begin position="156"/>
        <end position="175"/>
    </location>
</feature>
<gene>
    <name evidence="8" type="ORF">FE374_03545</name>
</gene>
<keyword evidence="5 7" id="KW-0472">Membrane</keyword>
<reference evidence="8 9" key="1">
    <citation type="submission" date="2019-05" db="EMBL/GenBank/DDBJ databases">
        <title>Georgenia *** sp. nov., and Georgenia *** sp. nov., isolated from the intestinal contents of plateau pika (Ochotona curzoniae) in the Qinghai-Tibet plateau of China.</title>
        <authorList>
            <person name="Tian Z."/>
        </authorList>
    </citation>
    <scope>NUCLEOTIDE SEQUENCE [LARGE SCALE GENOMIC DNA]</scope>
    <source>
        <strain evidence="8 9">Z443</strain>
    </source>
</reference>
<sequence>MRPHRRHAPGPSRRGVRQGGLRLPGHPRGGVWRGPRSRKGRLTVRSVRSLALNNTPVLLLVVVFLVFSVADARFFDVHTLTNVARSAAYIGILAVGMTLVLMTAGIDLSVGSMMYLVAVVVGQVANSYALPVFLVPVLAMAVGLTFGALNGFAISVLRVVPFIVTLAMLTAYRGLGLELSESREVNYPDVIGQLGAQPILGVPLPVWVFVVVVVLAHVLVTRTPFGRQLLATGEDRRAAERAGIPVRRILFTVYVVAGALAGLAAFVAMTQLRTAAPGFGTADEFDAIAAAVLGGTSLFGGRGSVFPGTVVGVLLIQLIQTGLQFMQVDLYITPMVQAAIILLAVFVDSARTGRLERLGRRHITSSRMETAA</sequence>
<dbReference type="PANTHER" id="PTHR32196:SF72">
    <property type="entry name" value="RIBOSE IMPORT PERMEASE PROTEIN RBSC"/>
    <property type="match status" value="1"/>
</dbReference>
<dbReference type="GO" id="GO:0022857">
    <property type="term" value="F:transmembrane transporter activity"/>
    <property type="evidence" value="ECO:0007669"/>
    <property type="project" value="InterPro"/>
</dbReference>
<feature type="transmembrane region" description="Helical" evidence="7">
    <location>
        <begin position="288"/>
        <end position="316"/>
    </location>
</feature>
<feature type="transmembrane region" description="Helical" evidence="7">
    <location>
        <begin position="87"/>
        <end position="108"/>
    </location>
</feature>
<proteinExistence type="predicted"/>
<feature type="transmembrane region" description="Helical" evidence="7">
    <location>
        <begin position="195"/>
        <end position="220"/>
    </location>
</feature>
<evidence type="ECO:0000313" key="8">
    <source>
        <dbReference type="EMBL" id="QDC23827.1"/>
    </source>
</evidence>
<dbReference type="GO" id="GO:0005886">
    <property type="term" value="C:plasma membrane"/>
    <property type="evidence" value="ECO:0007669"/>
    <property type="project" value="UniProtKB-SubCell"/>
</dbReference>
<keyword evidence="2" id="KW-1003">Cell membrane</keyword>
<organism evidence="8 9">
    <name type="scientific">Georgenia yuyongxinii</name>
    <dbReference type="NCBI Taxonomy" id="2589797"/>
    <lineage>
        <taxon>Bacteria</taxon>
        <taxon>Bacillati</taxon>
        <taxon>Actinomycetota</taxon>
        <taxon>Actinomycetes</taxon>
        <taxon>Micrococcales</taxon>
        <taxon>Bogoriellaceae</taxon>
        <taxon>Georgenia</taxon>
    </lineage>
</organism>